<organism evidence="2 3">
    <name type="scientific">Candidatus Paraprevotella stercoravium</name>
    <dbReference type="NCBI Taxonomy" id="2838725"/>
    <lineage>
        <taxon>Bacteria</taxon>
        <taxon>Pseudomonadati</taxon>
        <taxon>Bacteroidota</taxon>
        <taxon>Bacteroidia</taxon>
        <taxon>Bacteroidales</taxon>
        <taxon>Prevotellaceae</taxon>
        <taxon>Paraprevotella</taxon>
    </lineage>
</organism>
<dbReference type="Proteomes" id="UP000823865">
    <property type="component" value="Unassembled WGS sequence"/>
</dbReference>
<dbReference type="EC" id="2.3.1.-" evidence="2"/>
<protein>
    <submittedName>
        <fullName evidence="2">GNAT family N-acetyltransferase</fullName>
        <ecNumber evidence="2">2.3.1.-</ecNumber>
    </submittedName>
</protein>
<dbReference type="AlphaFoldDB" id="A0A9E2L7R8"/>
<keyword evidence="2" id="KW-0808">Transferase</keyword>
<dbReference type="GO" id="GO:0016747">
    <property type="term" value="F:acyltransferase activity, transferring groups other than amino-acyl groups"/>
    <property type="evidence" value="ECO:0007669"/>
    <property type="project" value="InterPro"/>
</dbReference>
<reference evidence="2" key="2">
    <citation type="submission" date="2021-04" db="EMBL/GenBank/DDBJ databases">
        <authorList>
            <person name="Gilroy R."/>
        </authorList>
    </citation>
    <scope>NUCLEOTIDE SEQUENCE</scope>
    <source>
        <strain evidence="2">G3-2149</strain>
    </source>
</reference>
<evidence type="ECO:0000259" key="1">
    <source>
        <dbReference type="PROSITE" id="PS51186"/>
    </source>
</evidence>
<dbReference type="InterPro" id="IPR000182">
    <property type="entry name" value="GNAT_dom"/>
</dbReference>
<evidence type="ECO:0000313" key="2">
    <source>
        <dbReference type="EMBL" id="MBU3853620.1"/>
    </source>
</evidence>
<dbReference type="Gene3D" id="3.40.630.30">
    <property type="match status" value="1"/>
</dbReference>
<evidence type="ECO:0000313" key="3">
    <source>
        <dbReference type="Proteomes" id="UP000823865"/>
    </source>
</evidence>
<dbReference type="Pfam" id="PF00583">
    <property type="entry name" value="Acetyltransf_1"/>
    <property type="match status" value="1"/>
</dbReference>
<feature type="domain" description="N-acetyltransferase" evidence="1">
    <location>
        <begin position="8"/>
        <end position="170"/>
    </location>
</feature>
<gene>
    <name evidence="2" type="ORF">H9789_07375</name>
</gene>
<keyword evidence="2" id="KW-0012">Acyltransferase</keyword>
<dbReference type="CDD" id="cd04301">
    <property type="entry name" value="NAT_SF"/>
    <property type="match status" value="1"/>
</dbReference>
<sequence>MNKENAGIRIRRCIREEVPQVIRLVWDVWQQVSDKAWFAVDEEGYLDTVCRDEHTLIWGAFCCERLAAVLIVVLPETDRYLDAWLPDATLPVAYMDIVAVSPDFRGHRLQQRLMQEAEPELKTQGIAYLQCTVHPDNIYSRNNIRALGYEELAEVHLYGGSPRVVFGKHI</sequence>
<reference evidence="2" key="1">
    <citation type="journal article" date="2021" name="PeerJ">
        <title>Extensive microbial diversity within the chicken gut microbiome revealed by metagenomics and culture.</title>
        <authorList>
            <person name="Gilroy R."/>
            <person name="Ravi A."/>
            <person name="Getino M."/>
            <person name="Pursley I."/>
            <person name="Horton D.L."/>
            <person name="Alikhan N.F."/>
            <person name="Baker D."/>
            <person name="Gharbi K."/>
            <person name="Hall N."/>
            <person name="Watson M."/>
            <person name="Adriaenssens E.M."/>
            <person name="Foster-Nyarko E."/>
            <person name="Jarju S."/>
            <person name="Secka A."/>
            <person name="Antonio M."/>
            <person name="Oren A."/>
            <person name="Chaudhuri R.R."/>
            <person name="La Ragione R."/>
            <person name="Hildebrand F."/>
            <person name="Pallen M.J."/>
        </authorList>
    </citation>
    <scope>NUCLEOTIDE SEQUENCE</scope>
    <source>
        <strain evidence="2">G3-2149</strain>
    </source>
</reference>
<dbReference type="EMBL" id="JAHLFU010000158">
    <property type="protein sequence ID" value="MBU3853620.1"/>
    <property type="molecule type" value="Genomic_DNA"/>
</dbReference>
<name>A0A9E2L7R8_9BACT</name>
<proteinExistence type="predicted"/>
<dbReference type="SUPFAM" id="SSF55729">
    <property type="entry name" value="Acyl-CoA N-acyltransferases (Nat)"/>
    <property type="match status" value="1"/>
</dbReference>
<dbReference type="PROSITE" id="PS51186">
    <property type="entry name" value="GNAT"/>
    <property type="match status" value="1"/>
</dbReference>
<accession>A0A9E2L7R8</accession>
<dbReference type="InterPro" id="IPR016181">
    <property type="entry name" value="Acyl_CoA_acyltransferase"/>
</dbReference>
<comment type="caution">
    <text evidence="2">The sequence shown here is derived from an EMBL/GenBank/DDBJ whole genome shotgun (WGS) entry which is preliminary data.</text>
</comment>